<dbReference type="AlphaFoldDB" id="A0A916QI22"/>
<protein>
    <recommendedName>
        <fullName evidence="10">4,4'-diaponeurosporenoate glycosyltransferase</fullName>
    </recommendedName>
</protein>
<dbReference type="EMBL" id="BMAQ01000038">
    <property type="protein sequence ID" value="GFR39219.1"/>
    <property type="molecule type" value="Genomic_DNA"/>
</dbReference>
<comment type="pathway">
    <text evidence="8">Carotenoid biosynthesis; staphyloxanthin biosynthesis; staphyloxanthin from farnesyl diphosphate: step 4/5.</text>
</comment>
<dbReference type="Pfam" id="PF00535">
    <property type="entry name" value="Glycos_transf_2"/>
    <property type="match status" value="1"/>
</dbReference>
<reference evidence="13" key="1">
    <citation type="submission" date="2020-08" db="EMBL/GenBank/DDBJ databases">
        <authorList>
            <person name="Uke A."/>
            <person name="Chhe C."/>
            <person name="Baramee S."/>
            <person name="Kosugi A."/>
        </authorList>
    </citation>
    <scope>NUCLEOTIDE SEQUENCE</scope>
    <source>
        <strain evidence="13">DA-C8</strain>
    </source>
</reference>
<gene>
    <name evidence="13" type="ORF">PRECH8_25150</name>
</gene>
<evidence type="ECO:0000256" key="7">
    <source>
        <dbReference type="ARBA" id="ARBA00037281"/>
    </source>
</evidence>
<dbReference type="GO" id="GO:0016117">
    <property type="term" value="P:carotenoid biosynthetic process"/>
    <property type="evidence" value="ECO:0007669"/>
    <property type="project" value="UniProtKB-KW"/>
</dbReference>
<keyword evidence="14" id="KW-1185">Reference proteome</keyword>
<keyword evidence="2" id="KW-1003">Cell membrane</keyword>
<feature type="transmembrane region" description="Helical" evidence="11">
    <location>
        <begin position="330"/>
        <end position="348"/>
    </location>
</feature>
<proteinExistence type="inferred from homology"/>
<evidence type="ECO:0000313" key="13">
    <source>
        <dbReference type="EMBL" id="GFR39219.1"/>
    </source>
</evidence>
<dbReference type="Proteomes" id="UP000654993">
    <property type="component" value="Unassembled WGS sequence"/>
</dbReference>
<accession>A0A916QI22</accession>
<dbReference type="PANTHER" id="PTHR43646:SF2">
    <property type="entry name" value="GLYCOSYLTRANSFERASE 2-LIKE DOMAIN-CONTAINING PROTEIN"/>
    <property type="match status" value="1"/>
</dbReference>
<dbReference type="GO" id="GO:0016757">
    <property type="term" value="F:glycosyltransferase activity"/>
    <property type="evidence" value="ECO:0007669"/>
    <property type="project" value="UniProtKB-KW"/>
</dbReference>
<sequence length="370" mass="41638">MFSIILSLVIAAGLISGFVLFRRNTIPAPSAPVHRTGPPKETISIIIPARNEEHNLPLLLKSLQQQTRKPDEIIVVDDHSVDRTRQIAESYGVKVFTSPELPRGWTGKNWALWNGYQQSTGDLLIFLDADVRLAETAIESLAAERGKQGGVISAFPYHMTEKFYERFAMILNMLGVFVFTSPFERKNREKGLFGACIVTTREDYEKIGGHKSIHAEMLEDLNLGASFQRAGIKVTNYIGFGLVSFRMYPDGIRSVLQGFGKAAILSIAKFQPLTLFFVILWLIGLIISQCWIFTIGHGPWLPLLIGYILYAIEIYIINHSIGRFGWIHPALHVLSTIFFLIVLVYSLYHSLVRKQVIWKGRYIDVGGKAS</sequence>
<evidence type="ECO:0000313" key="14">
    <source>
        <dbReference type="Proteomes" id="UP000654993"/>
    </source>
</evidence>
<evidence type="ECO:0000256" key="5">
    <source>
        <dbReference type="ARBA" id="ARBA00022746"/>
    </source>
</evidence>
<organism evidence="13 14">
    <name type="scientific">Insulibacter thermoxylanivorax</name>
    <dbReference type="NCBI Taxonomy" id="2749268"/>
    <lineage>
        <taxon>Bacteria</taxon>
        <taxon>Bacillati</taxon>
        <taxon>Bacillota</taxon>
        <taxon>Bacilli</taxon>
        <taxon>Bacillales</taxon>
        <taxon>Paenibacillaceae</taxon>
        <taxon>Insulibacter</taxon>
    </lineage>
</organism>
<evidence type="ECO:0000256" key="4">
    <source>
        <dbReference type="ARBA" id="ARBA00022679"/>
    </source>
</evidence>
<feature type="transmembrane region" description="Helical" evidence="11">
    <location>
        <begin position="273"/>
        <end position="294"/>
    </location>
</feature>
<keyword evidence="6 11" id="KW-0472">Membrane</keyword>
<evidence type="ECO:0000256" key="2">
    <source>
        <dbReference type="ARBA" id="ARBA00022475"/>
    </source>
</evidence>
<evidence type="ECO:0000256" key="3">
    <source>
        <dbReference type="ARBA" id="ARBA00022676"/>
    </source>
</evidence>
<keyword evidence="11" id="KW-0812">Transmembrane</keyword>
<evidence type="ECO:0000256" key="11">
    <source>
        <dbReference type="SAM" id="Phobius"/>
    </source>
</evidence>
<comment type="function">
    <text evidence="7">Catalyzes the glycosylation of 4,4'-diaponeurosporenoate, i.e. the esterification of glucose at the C1'' position with the carboxyl group of 4,4'-diaponeurosporenic acid, to form glycosyl-4,4'-diaponeurosporenoate. This is a step in the biosynthesis of staphyloxanthin, an orange pigment present in most staphylococci strains.</text>
</comment>
<keyword evidence="4 13" id="KW-0808">Transferase</keyword>
<name>A0A916QI22_9BACL</name>
<dbReference type="Gene3D" id="3.90.550.10">
    <property type="entry name" value="Spore Coat Polysaccharide Biosynthesis Protein SpsA, Chain A"/>
    <property type="match status" value="1"/>
</dbReference>
<keyword evidence="5" id="KW-0125">Carotenoid biosynthesis</keyword>
<comment type="similarity">
    <text evidence="9">Belongs to the glycosyltransferase 2 family. CrtQ subfamily.</text>
</comment>
<evidence type="ECO:0000259" key="12">
    <source>
        <dbReference type="Pfam" id="PF00535"/>
    </source>
</evidence>
<evidence type="ECO:0000256" key="1">
    <source>
        <dbReference type="ARBA" id="ARBA00004236"/>
    </source>
</evidence>
<evidence type="ECO:0000256" key="10">
    <source>
        <dbReference type="ARBA" id="ARBA00040345"/>
    </source>
</evidence>
<reference evidence="13" key="2">
    <citation type="journal article" date="2021" name="Data Brief">
        <title>Draft genome sequence data of the facultative, thermophilic, xylanolytic bacterium Paenibacillus sp. strain DA-C8.</title>
        <authorList>
            <person name="Chhe C."/>
            <person name="Uke A."/>
            <person name="Baramee S."/>
            <person name="Ungkulpasvich U."/>
            <person name="Tachaapaikoon C."/>
            <person name="Pason P."/>
            <person name="Waeonukul R."/>
            <person name="Ratanakhanokchai K."/>
            <person name="Kosugi A."/>
        </authorList>
    </citation>
    <scope>NUCLEOTIDE SEQUENCE</scope>
    <source>
        <strain evidence="13">DA-C8</strain>
    </source>
</reference>
<keyword evidence="11" id="KW-1133">Transmembrane helix</keyword>
<dbReference type="RefSeq" id="WP_200967427.1">
    <property type="nucleotide sequence ID" value="NZ_BMAQ01000038.1"/>
</dbReference>
<evidence type="ECO:0000256" key="9">
    <source>
        <dbReference type="ARBA" id="ARBA00038120"/>
    </source>
</evidence>
<evidence type="ECO:0000256" key="8">
    <source>
        <dbReference type="ARBA" id="ARBA00037904"/>
    </source>
</evidence>
<dbReference type="InterPro" id="IPR029044">
    <property type="entry name" value="Nucleotide-diphossugar_trans"/>
</dbReference>
<keyword evidence="3" id="KW-0328">Glycosyltransferase</keyword>
<comment type="caution">
    <text evidence="13">The sequence shown here is derived from an EMBL/GenBank/DDBJ whole genome shotgun (WGS) entry which is preliminary data.</text>
</comment>
<feature type="domain" description="Glycosyltransferase 2-like" evidence="12">
    <location>
        <begin position="44"/>
        <end position="207"/>
    </location>
</feature>
<dbReference type="InterPro" id="IPR001173">
    <property type="entry name" value="Glyco_trans_2-like"/>
</dbReference>
<dbReference type="GO" id="GO:0005886">
    <property type="term" value="C:plasma membrane"/>
    <property type="evidence" value="ECO:0007669"/>
    <property type="project" value="UniProtKB-SubCell"/>
</dbReference>
<comment type="subcellular location">
    <subcellularLocation>
        <location evidence="1">Cell membrane</location>
    </subcellularLocation>
</comment>
<dbReference type="SUPFAM" id="SSF53448">
    <property type="entry name" value="Nucleotide-diphospho-sugar transferases"/>
    <property type="match status" value="1"/>
</dbReference>
<dbReference type="PANTHER" id="PTHR43646">
    <property type="entry name" value="GLYCOSYLTRANSFERASE"/>
    <property type="match status" value="1"/>
</dbReference>
<feature type="transmembrane region" description="Helical" evidence="11">
    <location>
        <begin position="300"/>
        <end position="318"/>
    </location>
</feature>
<evidence type="ECO:0000256" key="6">
    <source>
        <dbReference type="ARBA" id="ARBA00023136"/>
    </source>
</evidence>